<dbReference type="InterPro" id="IPR001875">
    <property type="entry name" value="DED_dom"/>
</dbReference>
<sequence>MYSAFGNKVKKRREEGVTLNHFHKICKTFTLIDILDQLSEEECRKLKFLLGKDIPRRIRDDPTIGGTLDLFEQLLERCKIPAKEFKYLIEAFEGIKCIVAT</sequence>
<feature type="domain" description="DED" evidence="1">
    <location>
        <begin position="30"/>
        <end position="96"/>
    </location>
</feature>
<proteinExistence type="predicted"/>
<evidence type="ECO:0000313" key="4">
    <source>
        <dbReference type="Proteomes" id="UP000677228"/>
    </source>
</evidence>
<evidence type="ECO:0000313" key="2">
    <source>
        <dbReference type="EMBL" id="CAF1375582.1"/>
    </source>
</evidence>
<comment type="caution">
    <text evidence="2">The sequence shown here is derived from an EMBL/GenBank/DDBJ whole genome shotgun (WGS) entry which is preliminary data.</text>
</comment>
<dbReference type="EMBL" id="CAJNOK010024362">
    <property type="protein sequence ID" value="CAF1375582.1"/>
    <property type="molecule type" value="Genomic_DNA"/>
</dbReference>
<gene>
    <name evidence="2" type="ORF">OVA965_LOCUS31874</name>
    <name evidence="3" type="ORF">TMI583_LOCUS32720</name>
</gene>
<dbReference type="GO" id="GO:0042981">
    <property type="term" value="P:regulation of apoptotic process"/>
    <property type="evidence" value="ECO:0007669"/>
    <property type="project" value="InterPro"/>
</dbReference>
<dbReference type="PROSITE" id="PS50168">
    <property type="entry name" value="DED"/>
    <property type="match status" value="1"/>
</dbReference>
<accession>A0A8S2F943</accession>
<dbReference type="AlphaFoldDB" id="A0A8S2F943"/>
<dbReference type="Proteomes" id="UP000682733">
    <property type="component" value="Unassembled WGS sequence"/>
</dbReference>
<organism evidence="2 4">
    <name type="scientific">Didymodactylos carnosus</name>
    <dbReference type="NCBI Taxonomy" id="1234261"/>
    <lineage>
        <taxon>Eukaryota</taxon>
        <taxon>Metazoa</taxon>
        <taxon>Spiralia</taxon>
        <taxon>Gnathifera</taxon>
        <taxon>Rotifera</taxon>
        <taxon>Eurotatoria</taxon>
        <taxon>Bdelloidea</taxon>
        <taxon>Philodinida</taxon>
        <taxon>Philodinidae</taxon>
        <taxon>Didymodactylos</taxon>
    </lineage>
</organism>
<dbReference type="Proteomes" id="UP000677228">
    <property type="component" value="Unassembled WGS sequence"/>
</dbReference>
<dbReference type="EMBL" id="CAJOBA010046043">
    <property type="protein sequence ID" value="CAF4184453.1"/>
    <property type="molecule type" value="Genomic_DNA"/>
</dbReference>
<dbReference type="SUPFAM" id="SSF47986">
    <property type="entry name" value="DEATH domain"/>
    <property type="match status" value="1"/>
</dbReference>
<evidence type="ECO:0000313" key="3">
    <source>
        <dbReference type="EMBL" id="CAF4184453.1"/>
    </source>
</evidence>
<dbReference type="Pfam" id="PF01335">
    <property type="entry name" value="DED"/>
    <property type="match status" value="1"/>
</dbReference>
<dbReference type="Gene3D" id="1.10.533.10">
    <property type="entry name" value="Death Domain, Fas"/>
    <property type="match status" value="1"/>
</dbReference>
<dbReference type="InterPro" id="IPR011029">
    <property type="entry name" value="DEATH-like_dom_sf"/>
</dbReference>
<reference evidence="2" key="1">
    <citation type="submission" date="2021-02" db="EMBL/GenBank/DDBJ databases">
        <authorList>
            <person name="Nowell W R."/>
        </authorList>
    </citation>
    <scope>NUCLEOTIDE SEQUENCE</scope>
</reference>
<evidence type="ECO:0000259" key="1">
    <source>
        <dbReference type="PROSITE" id="PS50168"/>
    </source>
</evidence>
<name>A0A8S2F943_9BILA</name>
<protein>
    <recommendedName>
        <fullName evidence="1">DED domain-containing protein</fullName>
    </recommendedName>
</protein>